<evidence type="ECO:0000313" key="22">
    <source>
        <dbReference type="EMBL" id="EOO03703.1"/>
    </source>
</evidence>
<comment type="catalytic activity">
    <reaction evidence="1">
        <text>Random endo-hydrolysis of N-acetyl-beta-D-glucosaminide (1-&gt;4)-beta-linkages in chitin and chitodextrins.</text>
        <dbReference type="EC" id="3.2.1.14"/>
    </reaction>
</comment>
<dbReference type="PROSITE" id="PS51762">
    <property type="entry name" value="GH16_2"/>
    <property type="match status" value="1"/>
</dbReference>
<dbReference type="HOGENOM" id="CLU_027506_3_1_1"/>
<keyword evidence="12" id="KW-0449">Lipoprotein</keyword>
<dbReference type="PIRSF" id="PIRSF037299">
    <property type="entry name" value="Glycosidase_CRH1_prd"/>
    <property type="match status" value="1"/>
</dbReference>
<evidence type="ECO:0000259" key="21">
    <source>
        <dbReference type="PROSITE" id="PS51762"/>
    </source>
</evidence>
<proteinExistence type="inferred from homology"/>
<evidence type="ECO:0000256" key="11">
    <source>
        <dbReference type="ARBA" id="ARBA00023180"/>
    </source>
</evidence>
<evidence type="ECO:0000256" key="6">
    <source>
        <dbReference type="ARBA" id="ARBA00022679"/>
    </source>
</evidence>
<dbReference type="InterPro" id="IPR000757">
    <property type="entry name" value="Beta-glucanase-like"/>
</dbReference>
<dbReference type="GO" id="GO:0005975">
    <property type="term" value="P:carbohydrate metabolic process"/>
    <property type="evidence" value="ECO:0007669"/>
    <property type="project" value="InterPro"/>
</dbReference>
<keyword evidence="5" id="KW-0328">Glycosyltransferase</keyword>
<evidence type="ECO:0000256" key="15">
    <source>
        <dbReference type="ARBA" id="ARBA00038074"/>
    </source>
</evidence>
<dbReference type="eggNOG" id="ENOG502QQ71">
    <property type="taxonomic scope" value="Eukaryota"/>
</dbReference>
<dbReference type="PROSITE" id="PS51257">
    <property type="entry name" value="PROKAR_LIPOPROTEIN"/>
    <property type="match status" value="1"/>
</dbReference>
<evidence type="ECO:0000313" key="23">
    <source>
        <dbReference type="Proteomes" id="UP000014074"/>
    </source>
</evidence>
<feature type="region of interest" description="Disordered" evidence="19">
    <location>
        <begin position="320"/>
        <end position="364"/>
    </location>
</feature>
<feature type="active site" description="Proton donor" evidence="17">
    <location>
        <position position="125"/>
    </location>
</feature>
<dbReference type="GO" id="GO:0008843">
    <property type="term" value="F:endochitinase activity"/>
    <property type="evidence" value="ECO:0007669"/>
    <property type="project" value="UniProtKB-EC"/>
</dbReference>
<comment type="similarity">
    <text evidence="15">Belongs to the glycosyl hydrolase 16 family. CRH1 subfamily.</text>
</comment>
<dbReference type="Proteomes" id="UP000014074">
    <property type="component" value="Unassembled WGS sequence"/>
</dbReference>
<keyword evidence="11" id="KW-0325">Glycoprotein</keyword>
<feature type="chain" id="PRO_5004452920" description="Crh-like protein" evidence="20">
    <location>
        <begin position="22"/>
        <end position="386"/>
    </location>
</feature>
<evidence type="ECO:0000256" key="8">
    <source>
        <dbReference type="ARBA" id="ARBA00022801"/>
    </source>
</evidence>
<gene>
    <name evidence="22" type="ORF">UCRPA7_726</name>
</gene>
<keyword evidence="9 16" id="KW-0472">Membrane</keyword>
<evidence type="ECO:0000256" key="14">
    <source>
        <dbReference type="ARBA" id="ARBA00023316"/>
    </source>
</evidence>
<organism evidence="22 23">
    <name type="scientific">Phaeoacremonium minimum (strain UCR-PA7)</name>
    <name type="common">Esca disease fungus</name>
    <name type="synonym">Togninia minima</name>
    <dbReference type="NCBI Taxonomy" id="1286976"/>
    <lineage>
        <taxon>Eukaryota</taxon>
        <taxon>Fungi</taxon>
        <taxon>Dikarya</taxon>
        <taxon>Ascomycota</taxon>
        <taxon>Pezizomycotina</taxon>
        <taxon>Sordariomycetes</taxon>
        <taxon>Sordariomycetidae</taxon>
        <taxon>Togniniales</taxon>
        <taxon>Togniniaceae</taxon>
        <taxon>Phaeoacremonium</taxon>
    </lineage>
</organism>
<sequence>MFSKVLSATTVALLASTLASAQTFTACDPTKKDCPADPAVGGTVSIDFTKGENDFFTVADGTKLSYDPSLGAVFSISNENEAPTISSTKYIFFGKVDVTVRASVGQGVVTSFVLQSDDLDEIDWEWLGGDEYNVQTNYFSKGDTTTYDRGGISPVGSPQDTFHTYTIDWTAERLNWIIDGTVVRTLTYADAKGGATYPQTPMQIKLGTWVAGKKDAPKGTVEWAGGYTNFADAPFLGYYKSVVITDYSNGVEGAKEYSYGDRSGTYESIKISTTGGDVSGGKSSSSSSAVKPTSTSASAKASSTKHSSTFSTVTSSAVSSSGTASADATDSTASATETAASTSGSSTTAAETSSTPSTTAAPANAGVKSGVNVALLGAALFAFFAL</sequence>
<accession>R8BWH8</accession>
<evidence type="ECO:0000256" key="19">
    <source>
        <dbReference type="SAM" id="MobiDB-lite"/>
    </source>
</evidence>
<evidence type="ECO:0000256" key="20">
    <source>
        <dbReference type="SAM" id="SignalP"/>
    </source>
</evidence>
<protein>
    <recommendedName>
        <fullName evidence="16">Crh-like protein</fullName>
        <ecNumber evidence="16">3.2.-.-</ecNumber>
    </recommendedName>
</protein>
<dbReference type="InterPro" id="IPR013320">
    <property type="entry name" value="ConA-like_dom_sf"/>
</dbReference>
<evidence type="ECO:0000256" key="10">
    <source>
        <dbReference type="ARBA" id="ARBA00023157"/>
    </source>
</evidence>
<dbReference type="RefSeq" id="XP_007911511.1">
    <property type="nucleotide sequence ID" value="XM_007913320.1"/>
</dbReference>
<dbReference type="GO" id="GO:0009277">
    <property type="term" value="C:fungal-type cell wall"/>
    <property type="evidence" value="ECO:0007669"/>
    <property type="project" value="TreeGrafter"/>
</dbReference>
<keyword evidence="4" id="KW-0336">GPI-anchor</keyword>
<evidence type="ECO:0000256" key="2">
    <source>
        <dbReference type="ARBA" id="ARBA00004196"/>
    </source>
</evidence>
<keyword evidence="14" id="KW-0961">Cell wall biogenesis/degradation</keyword>
<feature type="active site" description="Nucleophile" evidence="17">
    <location>
        <position position="121"/>
    </location>
</feature>
<evidence type="ECO:0000256" key="9">
    <source>
        <dbReference type="ARBA" id="ARBA00023136"/>
    </source>
</evidence>
<dbReference type="GO" id="GO:0031505">
    <property type="term" value="P:fungal-type cell wall organization"/>
    <property type="evidence" value="ECO:0007669"/>
    <property type="project" value="TreeGrafter"/>
</dbReference>
<feature type="domain" description="GH16" evidence="21">
    <location>
        <begin position="29"/>
        <end position="239"/>
    </location>
</feature>
<name>R8BWH8_PHAM7</name>
<evidence type="ECO:0000256" key="17">
    <source>
        <dbReference type="PIRSR" id="PIRSR037299-1"/>
    </source>
</evidence>
<dbReference type="OrthoDB" id="4781at2759"/>
<keyword evidence="7 20" id="KW-0732">Signal</keyword>
<evidence type="ECO:0000256" key="5">
    <source>
        <dbReference type="ARBA" id="ARBA00022676"/>
    </source>
</evidence>
<dbReference type="EC" id="3.2.-.-" evidence="16"/>
<dbReference type="PANTHER" id="PTHR10963:SF68">
    <property type="entry name" value="GLYCOSIDASE CRH1-RELATED"/>
    <property type="match status" value="1"/>
</dbReference>
<dbReference type="InterPro" id="IPR050546">
    <property type="entry name" value="Glycosyl_Hydrlase_16"/>
</dbReference>
<dbReference type="Gene3D" id="2.60.120.200">
    <property type="match status" value="1"/>
</dbReference>
<dbReference type="CDD" id="cd02183">
    <property type="entry name" value="GH16_fungal_CRH1_transglycosylase"/>
    <property type="match status" value="1"/>
</dbReference>
<keyword evidence="6" id="KW-0808">Transferase</keyword>
<keyword evidence="8 16" id="KW-0378">Hydrolase</keyword>
<dbReference type="KEGG" id="tmn:UCRPA7_726"/>
<evidence type="ECO:0000256" key="13">
    <source>
        <dbReference type="ARBA" id="ARBA00023295"/>
    </source>
</evidence>
<evidence type="ECO:0000256" key="3">
    <source>
        <dbReference type="ARBA" id="ARBA00004589"/>
    </source>
</evidence>
<keyword evidence="10 18" id="KW-1015">Disulfide bond</keyword>
<dbReference type="GO" id="GO:0098552">
    <property type="term" value="C:side of membrane"/>
    <property type="evidence" value="ECO:0007669"/>
    <property type="project" value="UniProtKB-KW"/>
</dbReference>
<evidence type="ECO:0000256" key="7">
    <source>
        <dbReference type="ARBA" id="ARBA00022729"/>
    </source>
</evidence>
<feature type="disulfide bond" evidence="18">
    <location>
        <begin position="27"/>
        <end position="34"/>
    </location>
</feature>
<evidence type="ECO:0000256" key="1">
    <source>
        <dbReference type="ARBA" id="ARBA00000822"/>
    </source>
</evidence>
<keyword evidence="13" id="KW-0326">Glycosidase</keyword>
<dbReference type="AlphaFoldDB" id="R8BWH8"/>
<dbReference type="Pfam" id="PF00722">
    <property type="entry name" value="Glyco_hydro_16"/>
    <property type="match status" value="1"/>
</dbReference>
<evidence type="ECO:0000256" key="16">
    <source>
        <dbReference type="PIRNR" id="PIRNR037299"/>
    </source>
</evidence>
<feature type="signal peptide" evidence="20">
    <location>
        <begin position="1"/>
        <end position="21"/>
    </location>
</feature>
<reference evidence="23" key="1">
    <citation type="journal article" date="2013" name="Genome Announc.">
        <title>Draft genome sequence of the ascomycete Phaeoacremonium aleophilum strain UCR-PA7, a causal agent of the esca disease complex in grapevines.</title>
        <authorList>
            <person name="Blanco-Ulate B."/>
            <person name="Rolshausen P."/>
            <person name="Cantu D."/>
        </authorList>
    </citation>
    <scope>NUCLEOTIDE SEQUENCE [LARGE SCALE GENOMIC DNA]</scope>
    <source>
        <strain evidence="23">UCR-PA7</strain>
    </source>
</reference>
<keyword evidence="23" id="KW-1185">Reference proteome</keyword>
<dbReference type="GO" id="GO:0016757">
    <property type="term" value="F:glycosyltransferase activity"/>
    <property type="evidence" value="ECO:0007669"/>
    <property type="project" value="UniProtKB-KW"/>
</dbReference>
<evidence type="ECO:0000256" key="18">
    <source>
        <dbReference type="PIRSR" id="PIRSR037299-2"/>
    </source>
</evidence>
<evidence type="ECO:0000256" key="4">
    <source>
        <dbReference type="ARBA" id="ARBA00022622"/>
    </source>
</evidence>
<dbReference type="PANTHER" id="PTHR10963">
    <property type="entry name" value="GLYCOSYL HYDROLASE-RELATED"/>
    <property type="match status" value="1"/>
</dbReference>
<dbReference type="InterPro" id="IPR017168">
    <property type="entry name" value="CHR-like"/>
</dbReference>
<evidence type="ECO:0000256" key="12">
    <source>
        <dbReference type="ARBA" id="ARBA00023288"/>
    </source>
</evidence>
<comment type="subcellular location">
    <subcellularLocation>
        <location evidence="2">Cell envelope</location>
    </subcellularLocation>
    <subcellularLocation>
        <location evidence="3">Membrane</location>
        <topology evidence="3">Lipid-anchor</topology>
        <topology evidence="3">GPI-anchor</topology>
    </subcellularLocation>
</comment>
<dbReference type="SUPFAM" id="SSF49899">
    <property type="entry name" value="Concanavalin A-like lectins/glucanases"/>
    <property type="match status" value="1"/>
</dbReference>
<dbReference type="GeneID" id="19328001"/>
<feature type="compositionally biased region" description="Low complexity" evidence="19">
    <location>
        <begin position="320"/>
        <end position="363"/>
    </location>
</feature>
<feature type="region of interest" description="Disordered" evidence="19">
    <location>
        <begin position="273"/>
        <end position="302"/>
    </location>
</feature>
<dbReference type="EMBL" id="KB932813">
    <property type="protein sequence ID" value="EOO03703.1"/>
    <property type="molecule type" value="Genomic_DNA"/>
</dbReference>